<sequence>MLLNTYEQNGRLFNMNFIEKAGAELSGYRGELVLVEGDVADSAGRRKPPVSVIEQAVVLAGTDKIQMLSGLVHELAELEHFFSAYAADLANGVTPLFFVVNAAKEMKVTLNGVTADIIPLPEGLVWAELSDLLGLEKSDFKGQSSGEKIATVYDSLKSYRSGFNEVVWADALSCITAAKRETRGAL</sequence>
<dbReference type="KEGG" id="tau:Tola_2035"/>
<dbReference type="EMBL" id="CP001616">
    <property type="protein sequence ID" value="ACQ93634.1"/>
    <property type="molecule type" value="Genomic_DNA"/>
</dbReference>
<organism evidence="1 2">
    <name type="scientific">Tolumonas auensis (strain DSM 9187 / NBRC 110442 / TA 4)</name>
    <dbReference type="NCBI Taxonomy" id="595494"/>
    <lineage>
        <taxon>Bacteria</taxon>
        <taxon>Pseudomonadati</taxon>
        <taxon>Pseudomonadota</taxon>
        <taxon>Gammaproteobacteria</taxon>
        <taxon>Aeromonadales</taxon>
        <taxon>Aeromonadaceae</taxon>
        <taxon>Tolumonas</taxon>
    </lineage>
</organism>
<accession>C4L7L8</accession>
<dbReference type="Proteomes" id="UP000009073">
    <property type="component" value="Chromosome"/>
</dbReference>
<name>C4L7L8_TOLAT</name>
<proteinExistence type="predicted"/>
<dbReference type="RefSeq" id="WP_015879102.1">
    <property type="nucleotide sequence ID" value="NC_012691.1"/>
</dbReference>
<dbReference type="AlphaFoldDB" id="C4L7L8"/>
<evidence type="ECO:0000313" key="1">
    <source>
        <dbReference type="EMBL" id="ACQ93634.1"/>
    </source>
</evidence>
<gene>
    <name evidence="1" type="ordered locus">Tola_2035</name>
</gene>
<reference evidence="2" key="1">
    <citation type="submission" date="2009-05" db="EMBL/GenBank/DDBJ databases">
        <title>Complete sequence of Tolumonas auensis DSM 9187.</title>
        <authorList>
            <consortium name="US DOE Joint Genome Institute"/>
            <person name="Lucas S."/>
            <person name="Copeland A."/>
            <person name="Lapidus A."/>
            <person name="Glavina del Rio T."/>
            <person name="Tice H."/>
            <person name="Bruce D."/>
            <person name="Goodwin L."/>
            <person name="Pitluck S."/>
            <person name="Chertkov O."/>
            <person name="Brettin T."/>
            <person name="Detter J.C."/>
            <person name="Han C."/>
            <person name="Larimer F."/>
            <person name="Land M."/>
            <person name="Hauser L."/>
            <person name="Kyrpides N."/>
            <person name="Mikhailova N."/>
            <person name="Spring S."/>
            <person name="Beller H."/>
        </authorList>
    </citation>
    <scope>NUCLEOTIDE SEQUENCE [LARGE SCALE GENOMIC DNA]</scope>
    <source>
        <strain evidence="2">DSM 9187 / TA4</strain>
    </source>
</reference>
<dbReference type="HOGENOM" id="CLU_088161_0_0_6"/>
<dbReference type="eggNOG" id="ENOG502ZV1D">
    <property type="taxonomic scope" value="Bacteria"/>
</dbReference>
<protein>
    <submittedName>
        <fullName evidence="1">Uncharacterized protein</fullName>
    </submittedName>
</protein>
<evidence type="ECO:0000313" key="2">
    <source>
        <dbReference type="Proteomes" id="UP000009073"/>
    </source>
</evidence>
<reference evidence="1 2" key="2">
    <citation type="journal article" date="2011" name="Stand. Genomic Sci.">
        <title>Complete genome sequence of Tolumonas auensis type strain (TA 4).</title>
        <authorList>
            <person name="Chertkov O."/>
            <person name="Copeland A."/>
            <person name="Lucas S."/>
            <person name="Lapidus A."/>
            <person name="Berry K.W."/>
            <person name="Detter J.C."/>
            <person name="Del Rio T.G."/>
            <person name="Hammon N."/>
            <person name="Dalin E."/>
            <person name="Tice H."/>
            <person name="Pitluck S."/>
            <person name="Richardson P."/>
            <person name="Bruce D."/>
            <person name="Goodwin L."/>
            <person name="Han C."/>
            <person name="Tapia R."/>
            <person name="Saunders E."/>
            <person name="Schmutz J."/>
            <person name="Brettin T."/>
            <person name="Larimer F."/>
            <person name="Land M."/>
            <person name="Hauser L."/>
            <person name="Spring S."/>
            <person name="Rohde M."/>
            <person name="Kyrpides N.C."/>
            <person name="Ivanova N."/>
            <person name="Goker M."/>
            <person name="Beller H.R."/>
            <person name="Klenk H.P."/>
            <person name="Woyke T."/>
        </authorList>
    </citation>
    <scope>NUCLEOTIDE SEQUENCE [LARGE SCALE GENOMIC DNA]</scope>
    <source>
        <strain evidence="2">DSM 9187 / TA4</strain>
    </source>
</reference>
<dbReference type="STRING" id="595494.Tola_2035"/>
<dbReference type="OrthoDB" id="8479070at2"/>
<keyword evidence="2" id="KW-1185">Reference proteome</keyword>